<reference evidence="2 4" key="1">
    <citation type="journal article" date="2016" name="Mol. Biol. Evol.">
        <title>Comparative Genomics of Early-Diverging Mushroom-Forming Fungi Provides Insights into the Origins of Lignocellulose Decay Capabilities.</title>
        <authorList>
            <person name="Nagy L.G."/>
            <person name="Riley R."/>
            <person name="Tritt A."/>
            <person name="Adam C."/>
            <person name="Daum C."/>
            <person name="Floudas D."/>
            <person name="Sun H."/>
            <person name="Yadav J.S."/>
            <person name="Pangilinan J."/>
            <person name="Larsson K.H."/>
            <person name="Matsuura K."/>
            <person name="Barry K."/>
            <person name="Labutti K."/>
            <person name="Kuo R."/>
            <person name="Ohm R.A."/>
            <person name="Bhattacharya S.S."/>
            <person name="Shirouzu T."/>
            <person name="Yoshinaga Y."/>
            <person name="Martin F.M."/>
            <person name="Grigoriev I.V."/>
            <person name="Hibbett D.S."/>
        </authorList>
    </citation>
    <scope>NUCLEOTIDE SEQUENCE [LARGE SCALE GENOMIC DNA]</scope>
    <source>
        <strain evidence="2 4">CBS 109695</strain>
    </source>
</reference>
<dbReference type="EMBL" id="KV417682">
    <property type="protein sequence ID" value="KZP10327.1"/>
    <property type="molecule type" value="Genomic_DNA"/>
</dbReference>
<proteinExistence type="predicted"/>
<evidence type="ECO:0000313" key="4">
    <source>
        <dbReference type="Proteomes" id="UP000076532"/>
    </source>
</evidence>
<keyword evidence="1" id="KW-0732">Signal</keyword>
<dbReference type="OrthoDB" id="2873058at2759"/>
<feature type="signal peptide" evidence="1">
    <location>
        <begin position="1"/>
        <end position="25"/>
    </location>
</feature>
<organism evidence="2 4">
    <name type="scientific">Athelia psychrophila</name>
    <dbReference type="NCBI Taxonomy" id="1759441"/>
    <lineage>
        <taxon>Eukaryota</taxon>
        <taxon>Fungi</taxon>
        <taxon>Dikarya</taxon>
        <taxon>Basidiomycota</taxon>
        <taxon>Agaricomycotina</taxon>
        <taxon>Agaricomycetes</taxon>
        <taxon>Agaricomycetidae</taxon>
        <taxon>Atheliales</taxon>
        <taxon>Atheliaceae</taxon>
        <taxon>Athelia</taxon>
    </lineage>
</organism>
<dbReference type="Proteomes" id="UP000076532">
    <property type="component" value="Unassembled WGS sequence"/>
</dbReference>
<sequence>MVAFTSLAVISLGFLAAQTISPADAIASLGRRQPGISPSDLPAACQSGCTTILTTITSCNSNITSGLACICTSANVASLQSCVNCIVSSSSLSAAEAEEGSSLIKSFNAECVGKGIASLTVSSASASATGSTTGSAAGAAGTSSPLKVKGAAGANAGLGMVGLAGLAAVGFAATWL</sequence>
<evidence type="ECO:0000313" key="2">
    <source>
        <dbReference type="EMBL" id="KZP10327.1"/>
    </source>
</evidence>
<evidence type="ECO:0008006" key="5">
    <source>
        <dbReference type="Google" id="ProtNLM"/>
    </source>
</evidence>
<gene>
    <name evidence="3" type="ORF">FIBSPDRAFT_858669</name>
    <name evidence="2" type="ORF">FIBSPDRAFT_872813</name>
</gene>
<name>A0A165Z8I0_9AGAM</name>
<dbReference type="AlphaFoldDB" id="A0A165Z8I0"/>
<keyword evidence="4" id="KW-1185">Reference proteome</keyword>
<dbReference type="EMBL" id="KV417534">
    <property type="protein sequence ID" value="KZP23118.1"/>
    <property type="molecule type" value="Genomic_DNA"/>
</dbReference>
<evidence type="ECO:0000313" key="3">
    <source>
        <dbReference type="EMBL" id="KZP23118.1"/>
    </source>
</evidence>
<evidence type="ECO:0000256" key="1">
    <source>
        <dbReference type="SAM" id="SignalP"/>
    </source>
</evidence>
<feature type="chain" id="PRO_5007997365" description="Extracellular membrane protein CFEM domain-containing protein" evidence="1">
    <location>
        <begin position="26"/>
        <end position="176"/>
    </location>
</feature>
<accession>A0A165Z8I0</accession>
<protein>
    <recommendedName>
        <fullName evidence="5">Extracellular membrane protein CFEM domain-containing protein</fullName>
    </recommendedName>
</protein>